<dbReference type="EMBL" id="QNBD01000239">
    <property type="protein sequence ID" value="RKX68801.1"/>
    <property type="molecule type" value="Genomic_DNA"/>
</dbReference>
<dbReference type="NCBIfam" id="TIGR00762">
    <property type="entry name" value="DegV"/>
    <property type="match status" value="1"/>
</dbReference>
<evidence type="ECO:0008006" key="4">
    <source>
        <dbReference type="Google" id="ProtNLM"/>
    </source>
</evidence>
<dbReference type="Pfam" id="PF02645">
    <property type="entry name" value="DegV"/>
    <property type="match status" value="1"/>
</dbReference>
<evidence type="ECO:0000313" key="3">
    <source>
        <dbReference type="Proteomes" id="UP000271125"/>
    </source>
</evidence>
<dbReference type="SUPFAM" id="SSF82549">
    <property type="entry name" value="DAK1/DegV-like"/>
    <property type="match status" value="1"/>
</dbReference>
<dbReference type="Gene3D" id="3.30.1180.10">
    <property type="match status" value="1"/>
</dbReference>
<organism evidence="2 3">
    <name type="scientific">candidate division TA06 bacterium</name>
    <dbReference type="NCBI Taxonomy" id="2250710"/>
    <lineage>
        <taxon>Bacteria</taxon>
        <taxon>Bacteria division TA06</taxon>
    </lineage>
</organism>
<dbReference type="InterPro" id="IPR003797">
    <property type="entry name" value="DegV"/>
</dbReference>
<proteinExistence type="predicted"/>
<dbReference type="PANTHER" id="PTHR33434">
    <property type="entry name" value="DEGV DOMAIN-CONTAINING PROTEIN DR_1986-RELATED"/>
    <property type="match status" value="1"/>
</dbReference>
<keyword evidence="1" id="KW-0446">Lipid-binding</keyword>
<dbReference type="Gene3D" id="3.40.50.10170">
    <property type="match status" value="1"/>
</dbReference>
<sequence length="264" mass="29713">MVRIFVDDGGYISEETIKKYNIVVLKHPVFIKEKEVSGMGYKQFCDKLKGGVISRTALISPAYIQETYEGIEENDIISVHISSGMSGTINSARKASESVKGKNIHIVDSLMTCSGEALLAMILAYKANEGATFEGLRNEADKIRDNIKYYLVIEDLSYLERGGRIGKAKALLSSLFKIKPILAYNNEGKIIPYNKVRTNMQVIGKIFNEDKKYKYILVNKTYYSDLQDNVIEKIKDRCENLFVAGSNNVITNYLGPIAWTIAMY</sequence>
<dbReference type="Proteomes" id="UP000271125">
    <property type="component" value="Unassembled WGS sequence"/>
</dbReference>
<dbReference type="PANTHER" id="PTHR33434:SF2">
    <property type="entry name" value="FATTY ACID-BINDING PROTEIN TM_1468"/>
    <property type="match status" value="1"/>
</dbReference>
<evidence type="ECO:0000256" key="1">
    <source>
        <dbReference type="ARBA" id="ARBA00023121"/>
    </source>
</evidence>
<dbReference type="PROSITE" id="PS51482">
    <property type="entry name" value="DEGV"/>
    <property type="match status" value="1"/>
</dbReference>
<dbReference type="AlphaFoldDB" id="A0A660SFL1"/>
<dbReference type="InterPro" id="IPR050270">
    <property type="entry name" value="DegV_domain_contain"/>
</dbReference>
<name>A0A660SFL1_UNCT6</name>
<protein>
    <recommendedName>
        <fullName evidence="4">DegV family protein</fullName>
    </recommendedName>
</protein>
<evidence type="ECO:0000313" key="2">
    <source>
        <dbReference type="EMBL" id="RKX68801.1"/>
    </source>
</evidence>
<dbReference type="InterPro" id="IPR043168">
    <property type="entry name" value="DegV_C"/>
</dbReference>
<accession>A0A660SFL1</accession>
<dbReference type="GO" id="GO:0008289">
    <property type="term" value="F:lipid binding"/>
    <property type="evidence" value="ECO:0007669"/>
    <property type="project" value="UniProtKB-KW"/>
</dbReference>
<reference evidence="2 3" key="1">
    <citation type="submission" date="2018-06" db="EMBL/GenBank/DDBJ databases">
        <title>Extensive metabolic versatility and redundancy in microbially diverse, dynamic hydrothermal sediments.</title>
        <authorList>
            <person name="Dombrowski N."/>
            <person name="Teske A."/>
            <person name="Baker B.J."/>
        </authorList>
    </citation>
    <scope>NUCLEOTIDE SEQUENCE [LARGE SCALE GENOMIC DNA]</scope>
    <source>
        <strain evidence="2">B10_G13</strain>
    </source>
</reference>
<comment type="caution">
    <text evidence="2">The sequence shown here is derived from an EMBL/GenBank/DDBJ whole genome shotgun (WGS) entry which is preliminary data.</text>
</comment>
<gene>
    <name evidence="2" type="ORF">DRP43_05100</name>
</gene>